<sequence length="30" mass="2920">MSQGSRKLGLGSLTALVVGSMVGGGIFSLP</sequence>
<evidence type="ECO:0000313" key="3">
    <source>
        <dbReference type="Proteomes" id="UP000254084"/>
    </source>
</evidence>
<proteinExistence type="predicted"/>
<evidence type="ECO:0000313" key="1">
    <source>
        <dbReference type="EMBL" id="SUD53093.1"/>
    </source>
</evidence>
<evidence type="ECO:0000313" key="2">
    <source>
        <dbReference type="EMBL" id="SUD60567.1"/>
    </source>
</evidence>
<accession>A0A061CT54</accession>
<reference evidence="3 4" key="1">
    <citation type="submission" date="2018-06" db="EMBL/GenBank/DDBJ databases">
        <authorList>
            <consortium name="Pathogen Informatics"/>
            <person name="Doyle S."/>
        </authorList>
    </citation>
    <scope>NUCLEOTIDE SEQUENCE [LARGE SCALE GENOMIC DNA]</scope>
    <source>
        <strain evidence="1 4">NCTC10692</strain>
        <strain evidence="2 3">NCTC10860</strain>
    </source>
</reference>
<accession>A0A379JYP3</accession>
<gene>
    <name evidence="1" type="primary">arcD_4</name>
    <name evidence="2" type="synonym">arcD_2</name>
    <name evidence="1" type="ORF">NCTC10692_03600</name>
    <name evidence="2" type="ORF">NCTC10860_02914</name>
</gene>
<dbReference type="Proteomes" id="UP000255303">
    <property type="component" value="Unassembled WGS sequence"/>
</dbReference>
<protein>
    <submittedName>
        <fullName evidence="1">Arginine/ornithine antiporter</fullName>
    </submittedName>
</protein>
<dbReference type="Proteomes" id="UP000254084">
    <property type="component" value="Unassembled WGS sequence"/>
</dbReference>
<dbReference type="EMBL" id="UGUW01000004">
    <property type="protein sequence ID" value="SUD60567.1"/>
    <property type="molecule type" value="Genomic_DNA"/>
</dbReference>
<organism evidence="1 4">
    <name type="scientific">Ectopseudomonas oleovorans</name>
    <name type="common">Pseudomonas oleovorans</name>
    <dbReference type="NCBI Taxonomy" id="301"/>
    <lineage>
        <taxon>Bacteria</taxon>
        <taxon>Pseudomonadati</taxon>
        <taxon>Pseudomonadota</taxon>
        <taxon>Gammaproteobacteria</taxon>
        <taxon>Pseudomonadales</taxon>
        <taxon>Pseudomonadaceae</taxon>
        <taxon>Ectopseudomonas</taxon>
    </lineage>
</organism>
<evidence type="ECO:0000313" key="4">
    <source>
        <dbReference type="Proteomes" id="UP000255303"/>
    </source>
</evidence>
<dbReference type="EMBL" id="UGUV01000002">
    <property type="protein sequence ID" value="SUD53093.1"/>
    <property type="molecule type" value="Genomic_DNA"/>
</dbReference>
<name>A0A061CT54_ECTOL</name>
<dbReference type="AlphaFoldDB" id="A0A061CT54"/>